<keyword evidence="2 4" id="KW-0808">Transferase</keyword>
<dbReference type="Gene3D" id="3.40.1190.20">
    <property type="match status" value="1"/>
</dbReference>
<dbReference type="InterPro" id="IPR002139">
    <property type="entry name" value="Ribo/fructo_kinase"/>
</dbReference>
<evidence type="ECO:0000256" key="4">
    <source>
        <dbReference type="RuleBase" id="RU003704"/>
    </source>
</evidence>
<dbReference type="AlphaFoldDB" id="A0AB73T7I6"/>
<evidence type="ECO:0000259" key="5">
    <source>
        <dbReference type="Pfam" id="PF00294"/>
    </source>
</evidence>
<evidence type="ECO:0000256" key="1">
    <source>
        <dbReference type="ARBA" id="ARBA00010688"/>
    </source>
</evidence>
<dbReference type="InterPro" id="IPR002173">
    <property type="entry name" value="Carboh/pur_kinase_PfkB_CS"/>
</dbReference>
<dbReference type="Proteomes" id="UP000245412">
    <property type="component" value="Unassembled WGS sequence"/>
</dbReference>
<dbReference type="Pfam" id="PF00294">
    <property type="entry name" value="PfkB"/>
    <property type="match status" value="1"/>
</dbReference>
<comment type="caution">
    <text evidence="6">The sequence shown here is derived from an EMBL/GenBank/DDBJ whole genome shotgun (WGS) entry which is preliminary data.</text>
</comment>
<keyword evidence="3 4" id="KW-0418">Kinase</keyword>
<dbReference type="InterPro" id="IPR029056">
    <property type="entry name" value="Ribokinase-like"/>
</dbReference>
<accession>A0AB73T7I6</accession>
<dbReference type="PROSITE" id="PS00583">
    <property type="entry name" value="PFKB_KINASES_1"/>
    <property type="match status" value="1"/>
</dbReference>
<feature type="domain" description="Carbohydrate kinase PfkB" evidence="5">
    <location>
        <begin position="8"/>
        <end position="304"/>
    </location>
</feature>
<dbReference type="GO" id="GO:0006796">
    <property type="term" value="P:phosphate-containing compound metabolic process"/>
    <property type="evidence" value="ECO:0007669"/>
    <property type="project" value="UniProtKB-ARBA"/>
</dbReference>
<sequence length="329" mass="35570">MGASLYDVVCAGHAVVDVLIKGQVREMDQRDGDLEQAVISTGGDALNEAIVLSRLGLKSAFLGRVGEDLAGELIKAELNRNHVDASGIVVDKEVDTTISVIPVGQDKKHHFWCHQGGNNRICLEMMKEDYINKAKVLNIGSIVPGSDMDFEGVAEVCARARKNRVITSADAVLTGPFRDSPDYSVNLERLCSLLKELDYFLPSEDEALEITGKDNTEEALLELLNMGAGQAVIKLGKKGCLIYEDNKFETVLGYPVRVADTVGAGDNFVAGFTAGLSRGWSLKQCAMFANAAAALSVTQKGAVKAASDFMTVRKFMEENGKGDGYVWNW</sequence>
<name>A0AB73T7I6_9FIRM</name>
<dbReference type="PROSITE" id="PS00584">
    <property type="entry name" value="PFKB_KINASES_2"/>
    <property type="match status" value="1"/>
</dbReference>
<gene>
    <name evidence="6" type="ORF">C7383_103359</name>
</gene>
<dbReference type="SUPFAM" id="SSF53613">
    <property type="entry name" value="Ribokinase-like"/>
    <property type="match status" value="1"/>
</dbReference>
<dbReference type="EMBL" id="QGGY01000003">
    <property type="protein sequence ID" value="PWJ77513.1"/>
    <property type="molecule type" value="Genomic_DNA"/>
</dbReference>
<keyword evidence="7" id="KW-1185">Reference proteome</keyword>
<dbReference type="PANTHER" id="PTHR10584">
    <property type="entry name" value="SUGAR KINASE"/>
    <property type="match status" value="1"/>
</dbReference>
<organism evidence="6 7">
    <name type="scientific">Murimonas intestini</name>
    <dbReference type="NCBI Taxonomy" id="1337051"/>
    <lineage>
        <taxon>Bacteria</taxon>
        <taxon>Bacillati</taxon>
        <taxon>Bacillota</taxon>
        <taxon>Clostridia</taxon>
        <taxon>Lachnospirales</taxon>
        <taxon>Lachnospiraceae</taxon>
        <taxon>Murimonas</taxon>
    </lineage>
</organism>
<evidence type="ECO:0000313" key="6">
    <source>
        <dbReference type="EMBL" id="PWJ77513.1"/>
    </source>
</evidence>
<evidence type="ECO:0000256" key="2">
    <source>
        <dbReference type="ARBA" id="ARBA00022679"/>
    </source>
</evidence>
<reference evidence="6 7" key="1">
    <citation type="submission" date="2018-05" db="EMBL/GenBank/DDBJ databases">
        <authorList>
            <person name="Goeker M."/>
            <person name="Huntemann M."/>
            <person name="Clum A."/>
            <person name="Pillay M."/>
            <person name="Palaniappan K."/>
            <person name="Varghese N."/>
            <person name="Mikhailova N."/>
            <person name="Stamatis D."/>
            <person name="Reddy T."/>
            <person name="Daum C."/>
            <person name="Shapiro N."/>
            <person name="Ivanova N."/>
            <person name="Kyrpides N."/>
            <person name="Woyke T."/>
        </authorList>
    </citation>
    <scope>NUCLEOTIDE SEQUENCE [LARGE SCALE GENOMIC DNA]</scope>
    <source>
        <strain evidence="6 7">DSM 26524</strain>
    </source>
</reference>
<dbReference type="PRINTS" id="PR00990">
    <property type="entry name" value="RIBOKINASE"/>
</dbReference>
<comment type="similarity">
    <text evidence="1 4">Belongs to the carbohydrate kinase PfkB family.</text>
</comment>
<dbReference type="GO" id="GO:0016301">
    <property type="term" value="F:kinase activity"/>
    <property type="evidence" value="ECO:0007669"/>
    <property type="project" value="UniProtKB-KW"/>
</dbReference>
<dbReference type="PANTHER" id="PTHR10584:SF166">
    <property type="entry name" value="RIBOKINASE"/>
    <property type="match status" value="1"/>
</dbReference>
<protein>
    <submittedName>
        <fullName evidence="6">Sugar/nucleoside kinase (Ribokinase family)</fullName>
    </submittedName>
</protein>
<dbReference type="RefSeq" id="WP_257497677.1">
    <property type="nucleotide sequence ID" value="NZ_JANKBI010000002.1"/>
</dbReference>
<dbReference type="InterPro" id="IPR011611">
    <property type="entry name" value="PfkB_dom"/>
</dbReference>
<evidence type="ECO:0000256" key="3">
    <source>
        <dbReference type="ARBA" id="ARBA00022777"/>
    </source>
</evidence>
<proteinExistence type="inferred from homology"/>
<evidence type="ECO:0000313" key="7">
    <source>
        <dbReference type="Proteomes" id="UP000245412"/>
    </source>
</evidence>